<name>Q319R5_PROM9</name>
<dbReference type="KEGG" id="pmi:PMT9312_1321"/>
<reference evidence="2" key="1">
    <citation type="submission" date="2005-07" db="EMBL/GenBank/DDBJ databases">
        <title>Complete sequence of Prochlorococcus marinus str. MIT 9312.</title>
        <authorList>
            <consortium name="US DOE Joint Genome Institute"/>
            <person name="Copeland A."/>
            <person name="Lucas S."/>
            <person name="Lapidus A."/>
            <person name="Barry K."/>
            <person name="Detter J.C."/>
            <person name="Glavina T."/>
            <person name="Hammon N."/>
            <person name="Israni S."/>
            <person name="Pitluck S."/>
            <person name="Thiel J."/>
            <person name="Schmutz J."/>
            <person name="Larimer F."/>
            <person name="Land M."/>
            <person name="Kyrpides N."/>
            <person name="Lykidis A."/>
            <person name="Richardson P."/>
        </authorList>
    </citation>
    <scope>NUCLEOTIDE SEQUENCE [LARGE SCALE GENOMIC DNA]</scope>
    <source>
        <strain evidence="2">MIT 9312</strain>
    </source>
</reference>
<evidence type="ECO:0000313" key="2">
    <source>
        <dbReference type="Proteomes" id="UP000002715"/>
    </source>
</evidence>
<proteinExistence type="predicted"/>
<dbReference type="RefSeq" id="WP_011376866.1">
    <property type="nucleotide sequence ID" value="NC_007577.1"/>
</dbReference>
<dbReference type="OrthoDB" id="8807075at2"/>
<dbReference type="Proteomes" id="UP000002715">
    <property type="component" value="Chromosome"/>
</dbReference>
<dbReference type="EMBL" id="CP000111">
    <property type="protein sequence ID" value="ABB50380.1"/>
    <property type="molecule type" value="Genomic_DNA"/>
</dbReference>
<gene>
    <name evidence="1" type="ordered locus">PMT9312_1321</name>
</gene>
<dbReference type="AlphaFoldDB" id="Q319R5"/>
<accession>Q319R5</accession>
<dbReference type="STRING" id="74546.PMT9312_1321"/>
<dbReference type="HOGENOM" id="CLU_073053_0_0_3"/>
<protein>
    <recommendedName>
        <fullName evidence="3">Glycosyltransferase</fullName>
    </recommendedName>
</protein>
<evidence type="ECO:0000313" key="1">
    <source>
        <dbReference type="EMBL" id="ABB50380.1"/>
    </source>
</evidence>
<sequence>MSISEARVIITTCNEYSELLETLIYSYNKHWPDREWPLTIASDYLDNGQKFKTNIDVFTHKNIYWSNILINCLKNYKEDIILLALDDFILQDKVNNQLLYSLVLNMKRNADINYLRLVPRPKPKYKSMAVFSKLSEKEPYRLSLQASLWRKSFLVELLVCNESPWQFEIEGNKRSKKYLGFYSSSLDLFPYKHHVIQRGKWFPWSFYKLKLRNYPINLRKRKIMNLFESFKWLLHKILSKIKVFINS</sequence>
<organism evidence="1 2">
    <name type="scientific">Prochlorococcus marinus (strain MIT 9312)</name>
    <dbReference type="NCBI Taxonomy" id="74546"/>
    <lineage>
        <taxon>Bacteria</taxon>
        <taxon>Bacillati</taxon>
        <taxon>Cyanobacteriota</taxon>
        <taxon>Cyanophyceae</taxon>
        <taxon>Synechococcales</taxon>
        <taxon>Prochlorococcaceae</taxon>
        <taxon>Prochlorococcus</taxon>
    </lineage>
</organism>
<evidence type="ECO:0008006" key="3">
    <source>
        <dbReference type="Google" id="ProtNLM"/>
    </source>
</evidence>